<dbReference type="PIRSF" id="PIRSF006488">
    <property type="entry name" value="Exonuc_VII_S"/>
    <property type="match status" value="1"/>
</dbReference>
<dbReference type="EMBL" id="JAALLT010000004">
    <property type="protein sequence ID" value="NGP77717.1"/>
    <property type="molecule type" value="Genomic_DNA"/>
</dbReference>
<dbReference type="NCBIfam" id="NF002140">
    <property type="entry name" value="PRK00977.1-4"/>
    <property type="match status" value="1"/>
</dbReference>
<dbReference type="AlphaFoldDB" id="A0A6M1T4L4"/>
<comment type="catalytic activity">
    <reaction evidence="6">
        <text>Exonucleolytic cleavage in either 5'- to 3'- or 3'- to 5'-direction to yield nucleoside 5'-phosphates.</text>
        <dbReference type="EC" id="3.1.11.6"/>
    </reaction>
</comment>
<dbReference type="InterPro" id="IPR003761">
    <property type="entry name" value="Exonuc_VII_S"/>
</dbReference>
<dbReference type="Gene3D" id="1.10.287.1040">
    <property type="entry name" value="Exonuclease VII, small subunit"/>
    <property type="match status" value="1"/>
</dbReference>
<evidence type="ECO:0000256" key="6">
    <source>
        <dbReference type="HAMAP-Rule" id="MF_00337"/>
    </source>
</evidence>
<dbReference type="HAMAP" id="MF_00337">
    <property type="entry name" value="Exonuc_7_S"/>
    <property type="match status" value="1"/>
</dbReference>
<dbReference type="NCBIfam" id="TIGR01280">
    <property type="entry name" value="xseB"/>
    <property type="match status" value="1"/>
</dbReference>
<dbReference type="GO" id="GO:0005829">
    <property type="term" value="C:cytosol"/>
    <property type="evidence" value="ECO:0007669"/>
    <property type="project" value="TreeGrafter"/>
</dbReference>
<dbReference type="Proteomes" id="UP000473278">
    <property type="component" value="Unassembled WGS sequence"/>
</dbReference>
<sequence length="71" mass="8354">MSKKERQSFEEALSRLEEIVNELEDESISLEDTIRLYEEGIKLSKKCTETLEQAELRIEKVNEQHADNEDL</sequence>
<evidence type="ECO:0000256" key="3">
    <source>
        <dbReference type="ARBA" id="ARBA00022722"/>
    </source>
</evidence>
<evidence type="ECO:0000256" key="1">
    <source>
        <dbReference type="ARBA" id="ARBA00009998"/>
    </source>
</evidence>
<dbReference type="RefSeq" id="WP_165143351.1">
    <property type="nucleotide sequence ID" value="NZ_JAALLT010000004.1"/>
</dbReference>
<reference evidence="8 9" key="1">
    <citation type="submission" date="2020-02" db="EMBL/GenBank/DDBJ databases">
        <title>Balneolaceae bacterium YR4-1, complete genome.</title>
        <authorList>
            <person name="Li Y."/>
            <person name="Wu S."/>
        </authorList>
    </citation>
    <scope>NUCLEOTIDE SEQUENCE [LARGE SCALE GENOMIC DNA]</scope>
    <source>
        <strain evidence="8 9">YR4-1</strain>
    </source>
</reference>
<dbReference type="SUPFAM" id="SSF116842">
    <property type="entry name" value="XseB-like"/>
    <property type="match status" value="1"/>
</dbReference>
<comment type="caution">
    <text evidence="8">The sequence shown here is derived from an EMBL/GenBank/DDBJ whole genome shotgun (WGS) entry which is preliminary data.</text>
</comment>
<evidence type="ECO:0000313" key="8">
    <source>
        <dbReference type="EMBL" id="NGP77717.1"/>
    </source>
</evidence>
<keyword evidence="4 6" id="KW-0378">Hydrolase</keyword>
<keyword evidence="9" id="KW-1185">Reference proteome</keyword>
<dbReference type="InterPro" id="IPR037004">
    <property type="entry name" value="Exonuc_VII_ssu_sf"/>
</dbReference>
<dbReference type="GO" id="GO:0009318">
    <property type="term" value="C:exodeoxyribonuclease VII complex"/>
    <property type="evidence" value="ECO:0007669"/>
    <property type="project" value="UniProtKB-UniRule"/>
</dbReference>
<organism evidence="8 9">
    <name type="scientific">Halalkalibaculum roseum</name>
    <dbReference type="NCBI Taxonomy" id="2709311"/>
    <lineage>
        <taxon>Bacteria</taxon>
        <taxon>Pseudomonadati</taxon>
        <taxon>Balneolota</taxon>
        <taxon>Balneolia</taxon>
        <taxon>Balneolales</taxon>
        <taxon>Balneolaceae</taxon>
        <taxon>Halalkalibaculum</taxon>
    </lineage>
</organism>
<comment type="function">
    <text evidence="6">Bidirectionally degrades single-stranded DNA into large acid-insoluble oligonucleotides, which are then degraded further into small acid-soluble oligonucleotides.</text>
</comment>
<evidence type="ECO:0000256" key="7">
    <source>
        <dbReference type="SAM" id="Coils"/>
    </source>
</evidence>
<evidence type="ECO:0000256" key="5">
    <source>
        <dbReference type="ARBA" id="ARBA00022839"/>
    </source>
</evidence>
<protein>
    <recommendedName>
        <fullName evidence="6">Exodeoxyribonuclease 7 small subunit</fullName>
        <ecNumber evidence="6">3.1.11.6</ecNumber>
    </recommendedName>
    <alternativeName>
        <fullName evidence="6">Exodeoxyribonuclease VII small subunit</fullName>
        <shortName evidence="6">Exonuclease VII small subunit</shortName>
    </alternativeName>
</protein>
<feature type="coiled-coil region" evidence="7">
    <location>
        <begin position="6"/>
        <end position="71"/>
    </location>
</feature>
<name>A0A6M1T4L4_9BACT</name>
<accession>A0A6M1T4L4</accession>
<comment type="subunit">
    <text evidence="6">Heterooligomer composed of large and small subunits.</text>
</comment>
<evidence type="ECO:0000313" key="9">
    <source>
        <dbReference type="Proteomes" id="UP000473278"/>
    </source>
</evidence>
<gene>
    <name evidence="6 8" type="primary">xseB</name>
    <name evidence="8" type="ORF">G3570_13805</name>
</gene>
<dbReference type="GO" id="GO:0006308">
    <property type="term" value="P:DNA catabolic process"/>
    <property type="evidence" value="ECO:0007669"/>
    <property type="project" value="UniProtKB-UniRule"/>
</dbReference>
<keyword evidence="3 6" id="KW-0540">Nuclease</keyword>
<proteinExistence type="inferred from homology"/>
<comment type="similarity">
    <text evidence="1 6">Belongs to the XseB family.</text>
</comment>
<keyword evidence="7" id="KW-0175">Coiled coil</keyword>
<keyword evidence="2 6" id="KW-0963">Cytoplasm</keyword>
<dbReference type="Pfam" id="PF02609">
    <property type="entry name" value="Exonuc_VII_S"/>
    <property type="match status" value="1"/>
</dbReference>
<evidence type="ECO:0000256" key="2">
    <source>
        <dbReference type="ARBA" id="ARBA00022490"/>
    </source>
</evidence>
<dbReference type="EC" id="3.1.11.6" evidence="6"/>
<dbReference type="GO" id="GO:0008855">
    <property type="term" value="F:exodeoxyribonuclease VII activity"/>
    <property type="evidence" value="ECO:0007669"/>
    <property type="project" value="UniProtKB-UniRule"/>
</dbReference>
<keyword evidence="5 6" id="KW-0269">Exonuclease</keyword>
<dbReference type="PANTHER" id="PTHR34137">
    <property type="entry name" value="EXODEOXYRIBONUCLEASE 7 SMALL SUBUNIT"/>
    <property type="match status" value="1"/>
</dbReference>
<evidence type="ECO:0000256" key="4">
    <source>
        <dbReference type="ARBA" id="ARBA00022801"/>
    </source>
</evidence>
<comment type="subcellular location">
    <subcellularLocation>
        <location evidence="6">Cytoplasm</location>
    </subcellularLocation>
</comment>
<dbReference type="PANTHER" id="PTHR34137:SF1">
    <property type="entry name" value="EXODEOXYRIBONUCLEASE 7 SMALL SUBUNIT"/>
    <property type="match status" value="1"/>
</dbReference>